<gene>
    <name evidence="3" type="ORF">OKIOD_LOCUS9561</name>
</gene>
<accession>A0ABN7SKZ5</accession>
<evidence type="ECO:0000313" key="4">
    <source>
        <dbReference type="Proteomes" id="UP001158576"/>
    </source>
</evidence>
<evidence type="ECO:0000256" key="2">
    <source>
        <dbReference type="SAM" id="Phobius"/>
    </source>
</evidence>
<dbReference type="Proteomes" id="UP001158576">
    <property type="component" value="Chromosome 1"/>
</dbReference>
<keyword evidence="2" id="KW-0812">Transmembrane</keyword>
<dbReference type="EMBL" id="OU015566">
    <property type="protein sequence ID" value="CAG5103492.1"/>
    <property type="molecule type" value="Genomic_DNA"/>
</dbReference>
<evidence type="ECO:0000256" key="1">
    <source>
        <dbReference type="SAM" id="MobiDB-lite"/>
    </source>
</evidence>
<keyword evidence="2" id="KW-1133">Transmembrane helix</keyword>
<evidence type="ECO:0000313" key="3">
    <source>
        <dbReference type="EMBL" id="CAG5103492.1"/>
    </source>
</evidence>
<feature type="region of interest" description="Disordered" evidence="1">
    <location>
        <begin position="87"/>
        <end position="128"/>
    </location>
</feature>
<organism evidence="3 4">
    <name type="scientific">Oikopleura dioica</name>
    <name type="common">Tunicate</name>
    <dbReference type="NCBI Taxonomy" id="34765"/>
    <lineage>
        <taxon>Eukaryota</taxon>
        <taxon>Metazoa</taxon>
        <taxon>Chordata</taxon>
        <taxon>Tunicata</taxon>
        <taxon>Appendicularia</taxon>
        <taxon>Copelata</taxon>
        <taxon>Oikopleuridae</taxon>
        <taxon>Oikopleura</taxon>
    </lineage>
</organism>
<proteinExistence type="predicted"/>
<name>A0ABN7SKZ5_OIKDI</name>
<keyword evidence="4" id="KW-1185">Reference proteome</keyword>
<feature type="compositionally biased region" description="Polar residues" evidence="1">
    <location>
        <begin position="119"/>
        <end position="128"/>
    </location>
</feature>
<reference evidence="3 4" key="1">
    <citation type="submission" date="2021-04" db="EMBL/GenBank/DDBJ databases">
        <authorList>
            <person name="Bliznina A."/>
        </authorList>
    </citation>
    <scope>NUCLEOTIDE SEQUENCE [LARGE SCALE GENOMIC DNA]</scope>
</reference>
<feature type="transmembrane region" description="Helical" evidence="2">
    <location>
        <begin position="215"/>
        <end position="239"/>
    </location>
</feature>
<sequence>MSGDMPLSIDIENERKEMILFLWEVKDQILADRIGMAIIIVAVGIYAAVCKFVKNRRSQGLKYTLNDGRGDYIVRSTEMNRFVPSVVLPGDDTEESPETSETTQPLETTTSVSEIETSQNNGNYKIQENKPTFLSSQDSARHQHRSCSSWNRSDNLKMAEANSNSLQNAAKHFKPSISKPRMRDDAILSDYQDSPVFISLAGEYNAMLNCKQTKLLLVMSMVVIGLVTVTLVTTIIAYLRLQREMRRTPPRPRETLQLV</sequence>
<feature type="transmembrane region" description="Helical" evidence="2">
    <location>
        <begin position="34"/>
        <end position="53"/>
    </location>
</feature>
<protein>
    <submittedName>
        <fullName evidence="3">Oidioi.mRNA.OKI2018_I69.chr1.g796.t1.cds</fullName>
    </submittedName>
</protein>
<keyword evidence="2" id="KW-0472">Membrane</keyword>
<feature type="compositionally biased region" description="Low complexity" evidence="1">
    <location>
        <begin position="99"/>
        <end position="118"/>
    </location>
</feature>